<feature type="non-terminal residue" evidence="1">
    <location>
        <position position="38"/>
    </location>
</feature>
<evidence type="ECO:0000313" key="2">
    <source>
        <dbReference type="Proteomes" id="UP000325300"/>
    </source>
</evidence>
<dbReference type="Proteomes" id="UP000325300">
    <property type="component" value="Unassembled WGS sequence"/>
</dbReference>
<proteinExistence type="predicted"/>
<accession>A0A5S4T5Q6</accession>
<reference evidence="1 2" key="1">
    <citation type="submission" date="2019-02" db="EMBL/GenBank/DDBJ databases">
        <title>Novel genomic isolates of S. pyogenes and S. dysgalactiae subsp. equisimilis associated to necrotising fasciitis (NSTI).</title>
        <authorList>
            <person name="Barrantes I."/>
        </authorList>
    </citation>
    <scope>NUCLEOTIDE SEQUENCE [LARGE SCALE GENOMIC DNA]</scope>
    <source>
        <strain evidence="1 2">SPY5003</strain>
    </source>
</reference>
<sequence>MNKQVSIFEEVNGNMRQVMQVIATTDFQGHQLDIYGDI</sequence>
<comment type="caution">
    <text evidence="1">The sequence shown here is derived from an EMBL/GenBank/DDBJ whole genome shotgun (WGS) entry which is preliminary data.</text>
</comment>
<dbReference type="AlphaFoldDB" id="A0A5S4T5Q6"/>
<name>A0A5S4T5Q6_STRPY</name>
<dbReference type="EMBL" id="SJLI01000234">
    <property type="protein sequence ID" value="TYK91692.1"/>
    <property type="molecule type" value="Genomic_DNA"/>
</dbReference>
<evidence type="ECO:0000313" key="1">
    <source>
        <dbReference type="EMBL" id="TYK91692.1"/>
    </source>
</evidence>
<organism evidence="1 2">
    <name type="scientific">Streptococcus pyogenes</name>
    <dbReference type="NCBI Taxonomy" id="1314"/>
    <lineage>
        <taxon>Bacteria</taxon>
        <taxon>Bacillati</taxon>
        <taxon>Bacillota</taxon>
        <taxon>Bacilli</taxon>
        <taxon>Lactobacillales</taxon>
        <taxon>Streptococcaceae</taxon>
        <taxon>Streptococcus</taxon>
    </lineage>
</organism>
<protein>
    <submittedName>
        <fullName evidence="1">Phage repressor protein</fullName>
    </submittedName>
</protein>
<gene>
    <name evidence="1" type="ORF">E0F67_10340</name>
</gene>